<evidence type="ECO:0000256" key="6">
    <source>
        <dbReference type="ARBA" id="ARBA00023136"/>
    </source>
</evidence>
<comment type="caution">
    <text evidence="9">The sequence shown here is derived from an EMBL/GenBank/DDBJ whole genome shotgun (WGS) entry which is preliminary data.</text>
</comment>
<evidence type="ECO:0000256" key="4">
    <source>
        <dbReference type="ARBA" id="ARBA00023002"/>
    </source>
</evidence>
<feature type="transmembrane region" description="Helical" evidence="7">
    <location>
        <begin position="87"/>
        <end position="111"/>
    </location>
</feature>
<evidence type="ECO:0000256" key="5">
    <source>
        <dbReference type="ARBA" id="ARBA00023098"/>
    </source>
</evidence>
<dbReference type="RefSeq" id="WP_379907925.1">
    <property type="nucleotide sequence ID" value="NZ_JBHSWE010000001.1"/>
</dbReference>
<gene>
    <name evidence="9" type="ORF">ACFQDL_04085</name>
</gene>
<dbReference type="PANTHER" id="PTHR21624">
    <property type="entry name" value="STEROL DESATURASE-RELATED PROTEIN"/>
    <property type="match status" value="1"/>
</dbReference>
<feature type="transmembrane region" description="Helical" evidence="7">
    <location>
        <begin position="6"/>
        <end position="23"/>
    </location>
</feature>
<name>A0ABW1ZVZ6_9GAMM</name>
<organism evidence="9 10">
    <name type="scientific">Marinobacterium aestuariivivens</name>
    <dbReference type="NCBI Taxonomy" id="1698799"/>
    <lineage>
        <taxon>Bacteria</taxon>
        <taxon>Pseudomonadati</taxon>
        <taxon>Pseudomonadota</taxon>
        <taxon>Gammaproteobacteria</taxon>
        <taxon>Oceanospirillales</taxon>
        <taxon>Oceanospirillaceae</taxon>
        <taxon>Marinobacterium</taxon>
    </lineage>
</organism>
<keyword evidence="4 9" id="KW-0560">Oxidoreductase</keyword>
<evidence type="ECO:0000256" key="7">
    <source>
        <dbReference type="SAM" id="Phobius"/>
    </source>
</evidence>
<keyword evidence="5" id="KW-0443">Lipid metabolism</keyword>
<feature type="transmembrane region" description="Helical" evidence="7">
    <location>
        <begin position="140"/>
        <end position="160"/>
    </location>
</feature>
<evidence type="ECO:0000313" key="9">
    <source>
        <dbReference type="EMBL" id="MFC6669366.1"/>
    </source>
</evidence>
<keyword evidence="3 7" id="KW-1133">Transmembrane helix</keyword>
<feature type="transmembrane region" description="Helical" evidence="7">
    <location>
        <begin position="44"/>
        <end position="67"/>
    </location>
</feature>
<protein>
    <submittedName>
        <fullName evidence="9">Sterol desaturase family protein</fullName>
        <ecNumber evidence="9">1.-.-.-</ecNumber>
    </submittedName>
</protein>
<comment type="subcellular location">
    <subcellularLocation>
        <location evidence="1">Endomembrane system</location>
        <topology evidence="1">Multi-pass membrane protein</topology>
    </subcellularLocation>
</comment>
<accession>A0ABW1ZVZ6</accession>
<dbReference type="InterPro" id="IPR006694">
    <property type="entry name" value="Fatty_acid_hydroxylase"/>
</dbReference>
<keyword evidence="10" id="KW-1185">Reference proteome</keyword>
<dbReference type="InterPro" id="IPR051689">
    <property type="entry name" value="Sterol_desaturase/TMEM195"/>
</dbReference>
<evidence type="ECO:0000256" key="1">
    <source>
        <dbReference type="ARBA" id="ARBA00004127"/>
    </source>
</evidence>
<dbReference type="Proteomes" id="UP001596422">
    <property type="component" value="Unassembled WGS sequence"/>
</dbReference>
<keyword evidence="6 7" id="KW-0472">Membrane</keyword>
<dbReference type="GO" id="GO:0016491">
    <property type="term" value="F:oxidoreductase activity"/>
    <property type="evidence" value="ECO:0007669"/>
    <property type="project" value="UniProtKB-KW"/>
</dbReference>
<sequence length="277" mass="31248">MSEILFRLLLFIALFGAVALLEARWPRRLRRQPRRRRWAINAGLLLVDVVAQRLTLGAAAFLMAGYAQSHGWGLFRLVEMPGWFTALLGFVLLDLAIYFQHVLFHAVPLLWRLHRIHHTDLELDLSSGFRFHPFEILLSLLYKVAVVAALGISPWVVLAFEATLSGAALFTHANLRLPAVVDGQLRRLLVTPDMHRVHHSVIAQETNSNFGFFLACWDRLFGTYRAQPEAGHRAMTIGLADYRQPSRLGLARLLWLPFESSPQASDQPRSDAGRGAS</sequence>
<reference evidence="10" key="1">
    <citation type="journal article" date="2019" name="Int. J. Syst. Evol. Microbiol.">
        <title>The Global Catalogue of Microorganisms (GCM) 10K type strain sequencing project: providing services to taxonomists for standard genome sequencing and annotation.</title>
        <authorList>
            <consortium name="The Broad Institute Genomics Platform"/>
            <consortium name="The Broad Institute Genome Sequencing Center for Infectious Disease"/>
            <person name="Wu L."/>
            <person name="Ma J."/>
        </authorList>
    </citation>
    <scope>NUCLEOTIDE SEQUENCE [LARGE SCALE GENOMIC DNA]</scope>
    <source>
        <strain evidence="10">NBRC 111756</strain>
    </source>
</reference>
<feature type="domain" description="Fatty acid hydroxylase" evidence="8">
    <location>
        <begin position="87"/>
        <end position="223"/>
    </location>
</feature>
<evidence type="ECO:0000259" key="8">
    <source>
        <dbReference type="Pfam" id="PF04116"/>
    </source>
</evidence>
<dbReference type="Pfam" id="PF04116">
    <property type="entry name" value="FA_hydroxylase"/>
    <property type="match status" value="1"/>
</dbReference>
<dbReference type="EMBL" id="JBHSWE010000001">
    <property type="protein sequence ID" value="MFC6669366.1"/>
    <property type="molecule type" value="Genomic_DNA"/>
</dbReference>
<dbReference type="PANTHER" id="PTHR21624:SF1">
    <property type="entry name" value="ALKYLGLYCEROL MONOOXYGENASE"/>
    <property type="match status" value="1"/>
</dbReference>
<dbReference type="EC" id="1.-.-.-" evidence="9"/>
<evidence type="ECO:0000313" key="10">
    <source>
        <dbReference type="Proteomes" id="UP001596422"/>
    </source>
</evidence>
<evidence type="ECO:0000256" key="3">
    <source>
        <dbReference type="ARBA" id="ARBA00022989"/>
    </source>
</evidence>
<evidence type="ECO:0000256" key="2">
    <source>
        <dbReference type="ARBA" id="ARBA00022692"/>
    </source>
</evidence>
<proteinExistence type="predicted"/>
<keyword evidence="2 7" id="KW-0812">Transmembrane</keyword>